<organism evidence="1 2">
    <name type="scientific">Symbiodinium microadriaticum</name>
    <name type="common">Dinoflagellate</name>
    <name type="synonym">Zooxanthella microadriatica</name>
    <dbReference type="NCBI Taxonomy" id="2951"/>
    <lineage>
        <taxon>Eukaryota</taxon>
        <taxon>Sar</taxon>
        <taxon>Alveolata</taxon>
        <taxon>Dinophyceae</taxon>
        <taxon>Suessiales</taxon>
        <taxon>Symbiodiniaceae</taxon>
        <taxon>Symbiodinium</taxon>
    </lineage>
</organism>
<evidence type="ECO:0000313" key="2">
    <source>
        <dbReference type="Proteomes" id="UP000186817"/>
    </source>
</evidence>
<accession>A0A1Q9DKJ8</accession>
<proteinExistence type="predicted"/>
<reference evidence="1 2" key="1">
    <citation type="submission" date="2016-02" db="EMBL/GenBank/DDBJ databases">
        <title>Genome analysis of coral dinoflagellate symbionts highlights evolutionary adaptations to a symbiotic lifestyle.</title>
        <authorList>
            <person name="Aranda M."/>
            <person name="Li Y."/>
            <person name="Liew Y.J."/>
            <person name="Baumgarten S."/>
            <person name="Simakov O."/>
            <person name="Wilson M."/>
            <person name="Piel J."/>
            <person name="Ashoor H."/>
            <person name="Bougouffa S."/>
            <person name="Bajic V.B."/>
            <person name="Ryu T."/>
            <person name="Ravasi T."/>
            <person name="Bayer T."/>
            <person name="Micklem G."/>
            <person name="Kim H."/>
            <person name="Bhak J."/>
            <person name="Lajeunesse T.C."/>
            <person name="Voolstra C.R."/>
        </authorList>
    </citation>
    <scope>NUCLEOTIDE SEQUENCE [LARGE SCALE GENOMIC DNA]</scope>
    <source>
        <strain evidence="1 2">CCMP2467</strain>
    </source>
</reference>
<dbReference type="Proteomes" id="UP000186817">
    <property type="component" value="Unassembled WGS sequence"/>
</dbReference>
<dbReference type="AlphaFoldDB" id="A0A1Q9DKJ8"/>
<dbReference type="OrthoDB" id="414405at2759"/>
<evidence type="ECO:0000313" key="1">
    <source>
        <dbReference type="EMBL" id="OLP95696.1"/>
    </source>
</evidence>
<keyword evidence="2" id="KW-1185">Reference proteome</keyword>
<name>A0A1Q9DKJ8_SYMMI</name>
<sequence>MSPAFLLLVKQQPALAHLGGTLALGYLPARKGKEAKADLVSAEAIAGEQDSYQLQWRVVYSEDGAPEQNLSWDVWASLQLTTLASGKPYLLVLAGITSASADAAQRARVEEATKSLAALVSEPPAV</sequence>
<protein>
    <submittedName>
        <fullName evidence="1">Uncharacterized protein</fullName>
    </submittedName>
</protein>
<gene>
    <name evidence="1" type="ORF">AK812_SmicGene22176</name>
</gene>
<comment type="caution">
    <text evidence="1">The sequence shown here is derived from an EMBL/GenBank/DDBJ whole genome shotgun (WGS) entry which is preliminary data.</text>
</comment>
<dbReference type="EMBL" id="LSRX01000494">
    <property type="protein sequence ID" value="OLP95696.1"/>
    <property type="molecule type" value="Genomic_DNA"/>
</dbReference>